<protein>
    <submittedName>
        <fullName evidence="1">Uncharacterized protein</fullName>
    </submittedName>
</protein>
<dbReference type="AlphaFoldDB" id="B9T5W4"/>
<keyword evidence="2" id="KW-1185">Reference proteome</keyword>
<evidence type="ECO:0000313" key="1">
    <source>
        <dbReference type="EMBL" id="EEF28750.1"/>
    </source>
</evidence>
<dbReference type="EMBL" id="EQ974558">
    <property type="protein sequence ID" value="EEF28750.1"/>
    <property type="molecule type" value="Genomic_DNA"/>
</dbReference>
<gene>
    <name evidence="1" type="ORF">RCOM_0638700</name>
</gene>
<name>B9T5W4_RICCO</name>
<reference evidence="2" key="1">
    <citation type="journal article" date="2010" name="Nat. Biotechnol.">
        <title>Draft genome sequence of the oilseed species Ricinus communis.</title>
        <authorList>
            <person name="Chan A.P."/>
            <person name="Crabtree J."/>
            <person name="Zhao Q."/>
            <person name="Lorenzi H."/>
            <person name="Orvis J."/>
            <person name="Puiu D."/>
            <person name="Melake-Berhan A."/>
            <person name="Jones K.M."/>
            <person name="Redman J."/>
            <person name="Chen G."/>
            <person name="Cahoon E.B."/>
            <person name="Gedil M."/>
            <person name="Stanke M."/>
            <person name="Haas B.J."/>
            <person name="Wortman J.R."/>
            <person name="Fraser-Liggett C.M."/>
            <person name="Ravel J."/>
            <person name="Rabinowicz P.D."/>
        </authorList>
    </citation>
    <scope>NUCLEOTIDE SEQUENCE [LARGE SCALE GENOMIC DNA]</scope>
    <source>
        <strain evidence="2">cv. Hale</strain>
    </source>
</reference>
<dbReference type="InParanoid" id="B9T5W4"/>
<organism evidence="1 2">
    <name type="scientific">Ricinus communis</name>
    <name type="common">Castor bean</name>
    <dbReference type="NCBI Taxonomy" id="3988"/>
    <lineage>
        <taxon>Eukaryota</taxon>
        <taxon>Viridiplantae</taxon>
        <taxon>Streptophyta</taxon>
        <taxon>Embryophyta</taxon>
        <taxon>Tracheophyta</taxon>
        <taxon>Spermatophyta</taxon>
        <taxon>Magnoliopsida</taxon>
        <taxon>eudicotyledons</taxon>
        <taxon>Gunneridae</taxon>
        <taxon>Pentapetalae</taxon>
        <taxon>rosids</taxon>
        <taxon>fabids</taxon>
        <taxon>Malpighiales</taxon>
        <taxon>Euphorbiaceae</taxon>
        <taxon>Acalyphoideae</taxon>
        <taxon>Acalypheae</taxon>
        <taxon>Ricinus</taxon>
    </lineage>
</organism>
<proteinExistence type="predicted"/>
<accession>B9T5W4</accession>
<sequence>MAVGSNDQDENSSSTAKTLKILQKLERPGKRFVGSKGWWLTCRLRSAIAILYGNLI</sequence>
<dbReference type="Proteomes" id="UP000008311">
    <property type="component" value="Unassembled WGS sequence"/>
</dbReference>
<evidence type="ECO:0000313" key="2">
    <source>
        <dbReference type="Proteomes" id="UP000008311"/>
    </source>
</evidence>